<comment type="caution">
    <text evidence="3">The sequence shown here is derived from an EMBL/GenBank/DDBJ whole genome shotgun (WGS) entry which is preliminary data.</text>
</comment>
<organism evidence="3 4">
    <name type="scientific">Enterovibrio gelatinilyticus</name>
    <dbReference type="NCBI Taxonomy" id="2899819"/>
    <lineage>
        <taxon>Bacteria</taxon>
        <taxon>Pseudomonadati</taxon>
        <taxon>Pseudomonadota</taxon>
        <taxon>Gammaproteobacteria</taxon>
        <taxon>Vibrionales</taxon>
        <taxon>Vibrionaceae</taxon>
        <taxon>Enterovibrio</taxon>
    </lineage>
</organism>
<dbReference type="CDD" id="cd13442">
    <property type="entry name" value="CDI_toxin_Bp1026b-like"/>
    <property type="match status" value="1"/>
</dbReference>
<sequence>MIGPLGGEPKGRYETPDPKDPRPIIRQNEAADLLAAKGYDVEMLPATKGGNGFGIKPESNPDFLINGNAFDVFSPNTKNVRNIWSTVECNSQTQASRIVINLMIEK</sequence>
<feature type="compositionally biased region" description="Basic and acidic residues" evidence="1">
    <location>
        <begin position="9"/>
        <end position="23"/>
    </location>
</feature>
<gene>
    <name evidence="3" type="ORF">LRP50_24430</name>
</gene>
<name>A0ABT5R962_9GAMM</name>
<dbReference type="InterPro" id="IPR040559">
    <property type="entry name" value="CdiA_C"/>
</dbReference>
<protein>
    <recommendedName>
        <fullName evidence="2">tRNA nuclease CdiA C-terminal domain-containing protein</fullName>
    </recommendedName>
</protein>
<dbReference type="InterPro" id="IPR033806">
    <property type="entry name" value="CDI_toxin_Bp1026b-like"/>
</dbReference>
<keyword evidence="4" id="KW-1185">Reference proteome</keyword>
<dbReference type="EMBL" id="JAJUBC010000049">
    <property type="protein sequence ID" value="MDD1796271.1"/>
    <property type="molecule type" value="Genomic_DNA"/>
</dbReference>
<dbReference type="Gene3D" id="3.40.1350.120">
    <property type="match status" value="1"/>
</dbReference>
<dbReference type="Pfam" id="PF18451">
    <property type="entry name" value="CdiA_C"/>
    <property type="match status" value="1"/>
</dbReference>
<proteinExistence type="predicted"/>
<feature type="region of interest" description="Disordered" evidence="1">
    <location>
        <begin position="1"/>
        <end position="24"/>
    </location>
</feature>
<evidence type="ECO:0000313" key="3">
    <source>
        <dbReference type="EMBL" id="MDD1796271.1"/>
    </source>
</evidence>
<evidence type="ECO:0000256" key="1">
    <source>
        <dbReference type="SAM" id="MobiDB-lite"/>
    </source>
</evidence>
<evidence type="ECO:0000313" key="4">
    <source>
        <dbReference type="Proteomes" id="UP001149400"/>
    </source>
</evidence>
<dbReference type="RefSeq" id="WP_274167025.1">
    <property type="nucleotide sequence ID" value="NZ_JAJUBC010000049.1"/>
</dbReference>
<feature type="domain" description="tRNA nuclease CdiA C-terminal" evidence="2">
    <location>
        <begin position="60"/>
        <end position="102"/>
    </location>
</feature>
<accession>A0ABT5R962</accession>
<dbReference type="Proteomes" id="UP001149400">
    <property type="component" value="Unassembled WGS sequence"/>
</dbReference>
<reference evidence="3" key="1">
    <citation type="submission" date="2021-12" db="EMBL/GenBank/DDBJ databases">
        <title>Enterovibrio ZSDZ35 sp. nov. and Enterovibrio ZSDZ42 sp. nov., isolated from coastal seawater in Qingdao.</title>
        <authorList>
            <person name="Zhang P."/>
        </authorList>
    </citation>
    <scope>NUCLEOTIDE SEQUENCE</scope>
    <source>
        <strain evidence="3">ZSDZ42</strain>
    </source>
</reference>
<evidence type="ECO:0000259" key="2">
    <source>
        <dbReference type="Pfam" id="PF18451"/>
    </source>
</evidence>